<keyword evidence="1" id="KW-1133">Transmembrane helix</keyword>
<comment type="caution">
    <text evidence="2">The sequence shown here is derived from an EMBL/GenBank/DDBJ whole genome shotgun (WGS) entry which is preliminary data.</text>
</comment>
<feature type="transmembrane region" description="Helical" evidence="1">
    <location>
        <begin position="12"/>
        <end position="33"/>
    </location>
</feature>
<protein>
    <submittedName>
        <fullName evidence="2">Uncharacterized protein</fullName>
    </submittedName>
</protein>
<sequence>MWTVGLRKGSMAASSTSIASSALVSSGLTMVGLSSSLTRFQYSGSTRVDTIST</sequence>
<organism evidence="2 3">
    <name type="scientific">Phytophthora rubi</name>
    <dbReference type="NCBI Taxonomy" id="129364"/>
    <lineage>
        <taxon>Eukaryota</taxon>
        <taxon>Sar</taxon>
        <taxon>Stramenopiles</taxon>
        <taxon>Oomycota</taxon>
        <taxon>Peronosporomycetes</taxon>
        <taxon>Peronosporales</taxon>
        <taxon>Peronosporaceae</taxon>
        <taxon>Phytophthora</taxon>
    </lineage>
</organism>
<proteinExistence type="predicted"/>
<dbReference type="AlphaFoldDB" id="A0A6A3NSP8"/>
<name>A0A6A3NSP8_9STRA</name>
<gene>
    <name evidence="2" type="ORF">PR002_g2916</name>
</gene>
<evidence type="ECO:0000313" key="2">
    <source>
        <dbReference type="EMBL" id="KAE9044220.1"/>
    </source>
</evidence>
<keyword evidence="1" id="KW-0812">Transmembrane</keyword>
<keyword evidence="1" id="KW-0472">Membrane</keyword>
<evidence type="ECO:0000256" key="1">
    <source>
        <dbReference type="SAM" id="Phobius"/>
    </source>
</evidence>
<dbReference type="Proteomes" id="UP000435112">
    <property type="component" value="Unassembled WGS sequence"/>
</dbReference>
<accession>A0A6A3NSP8</accession>
<evidence type="ECO:0000313" key="3">
    <source>
        <dbReference type="Proteomes" id="UP000435112"/>
    </source>
</evidence>
<dbReference type="EMBL" id="QXFU01000103">
    <property type="protein sequence ID" value="KAE9044220.1"/>
    <property type="molecule type" value="Genomic_DNA"/>
</dbReference>
<reference evidence="2 3" key="1">
    <citation type="submission" date="2018-09" db="EMBL/GenBank/DDBJ databases">
        <title>Genomic investigation of the strawberry pathogen Phytophthora fragariae indicates pathogenicity is determined by transcriptional variation in three key races.</title>
        <authorList>
            <person name="Adams T.M."/>
            <person name="Armitage A.D."/>
            <person name="Sobczyk M.K."/>
            <person name="Bates H.J."/>
            <person name="Dunwell J.M."/>
            <person name="Nellist C.F."/>
            <person name="Harrison R.J."/>
        </authorList>
    </citation>
    <scope>NUCLEOTIDE SEQUENCE [LARGE SCALE GENOMIC DNA]</scope>
    <source>
        <strain evidence="2 3">SCRP324</strain>
    </source>
</reference>